<keyword evidence="4" id="KW-1185">Reference proteome</keyword>
<comment type="similarity">
    <text evidence="1">Belongs to the aldolase class II family.</text>
</comment>
<dbReference type="Gene3D" id="3.40.225.10">
    <property type="entry name" value="Class II aldolase/adducin N-terminal domain"/>
    <property type="match status" value="1"/>
</dbReference>
<evidence type="ECO:0000313" key="4">
    <source>
        <dbReference type="Proteomes" id="UP000243904"/>
    </source>
</evidence>
<dbReference type="InterPro" id="IPR001303">
    <property type="entry name" value="Aldolase_II/adducin_N"/>
</dbReference>
<accession>A0A1H1YP73</accession>
<dbReference type="AlphaFoldDB" id="A0A1H1YP73"/>
<proteinExistence type="inferred from homology"/>
<reference evidence="4" key="1">
    <citation type="submission" date="2016-10" db="EMBL/GenBank/DDBJ databases">
        <authorList>
            <person name="Varghese N."/>
            <person name="Submissions S."/>
        </authorList>
    </citation>
    <scope>NUCLEOTIDE SEQUENCE [LARGE SCALE GENOMIC DNA]</scope>
    <source>
        <strain evidence="4">GAS369</strain>
    </source>
</reference>
<dbReference type="PANTHER" id="PTHR10672">
    <property type="entry name" value="ADDUCIN"/>
    <property type="match status" value="1"/>
</dbReference>
<dbReference type="Proteomes" id="UP000243904">
    <property type="component" value="Chromosome I"/>
</dbReference>
<gene>
    <name evidence="3" type="ORF">SAMN05444158_4937</name>
</gene>
<feature type="domain" description="Class II aldolase/adducin N-terminal" evidence="2">
    <location>
        <begin position="36"/>
        <end position="213"/>
    </location>
</feature>
<name>A0A1H1YP73_9BRAD</name>
<dbReference type="GO" id="GO:0051015">
    <property type="term" value="F:actin filament binding"/>
    <property type="evidence" value="ECO:0007669"/>
    <property type="project" value="TreeGrafter"/>
</dbReference>
<dbReference type="InterPro" id="IPR051017">
    <property type="entry name" value="Aldolase-II_Adducin_sf"/>
</dbReference>
<protein>
    <submittedName>
        <fullName evidence="3">L-fuculose-phosphate aldolase</fullName>
    </submittedName>
</protein>
<dbReference type="NCBIfam" id="NF005484">
    <property type="entry name" value="PRK07090.1"/>
    <property type="match status" value="1"/>
</dbReference>
<dbReference type="RefSeq" id="WP_197684977.1">
    <property type="nucleotide sequence ID" value="NZ_LT629750.1"/>
</dbReference>
<dbReference type="SUPFAM" id="SSF53639">
    <property type="entry name" value="AraD/HMP-PK domain-like"/>
    <property type="match status" value="1"/>
</dbReference>
<evidence type="ECO:0000313" key="3">
    <source>
        <dbReference type="EMBL" id="SDT23275.1"/>
    </source>
</evidence>
<sequence length="265" mass="28485">MPEMLLPTPKEKNVHAIQAEADLASLPATAAWTDVQKIALAARILASEGHFGGLAGQLTARIAQDQFLTLALGTAFDEAKPSDFIVVDSDLRVIDGKGIPNPATRFHLWIYQHKPGIRSIVHTHPPATSALSMIGQPLIVAHMDMCMFQDQCAYLPDWPGLPIGDEEGIIISEALGDKKTILLANHGLIAAGETIEEAAYLAFFFERAAALQLAASAAGTVHPVDPDKAREARDFLLKPKIVEMTFQYLSRKALKATASSEGAGE</sequence>
<dbReference type="SMART" id="SM01007">
    <property type="entry name" value="Aldolase_II"/>
    <property type="match status" value="1"/>
</dbReference>
<evidence type="ECO:0000256" key="1">
    <source>
        <dbReference type="ARBA" id="ARBA00037961"/>
    </source>
</evidence>
<dbReference type="EMBL" id="LT629750">
    <property type="protein sequence ID" value="SDT23275.1"/>
    <property type="molecule type" value="Genomic_DNA"/>
</dbReference>
<dbReference type="InterPro" id="IPR036409">
    <property type="entry name" value="Aldolase_II/adducin_N_sf"/>
</dbReference>
<dbReference type="GO" id="GO:0005856">
    <property type="term" value="C:cytoskeleton"/>
    <property type="evidence" value="ECO:0007669"/>
    <property type="project" value="TreeGrafter"/>
</dbReference>
<evidence type="ECO:0000259" key="2">
    <source>
        <dbReference type="SMART" id="SM01007"/>
    </source>
</evidence>
<dbReference type="PANTHER" id="PTHR10672:SF3">
    <property type="entry name" value="PROTEIN HU-LI TAI SHAO"/>
    <property type="match status" value="1"/>
</dbReference>
<organism evidence="3 4">
    <name type="scientific">Bradyrhizobium canariense</name>
    <dbReference type="NCBI Taxonomy" id="255045"/>
    <lineage>
        <taxon>Bacteria</taxon>
        <taxon>Pseudomonadati</taxon>
        <taxon>Pseudomonadota</taxon>
        <taxon>Alphaproteobacteria</taxon>
        <taxon>Hyphomicrobiales</taxon>
        <taxon>Nitrobacteraceae</taxon>
        <taxon>Bradyrhizobium</taxon>
    </lineage>
</organism>
<dbReference type="Pfam" id="PF00596">
    <property type="entry name" value="Aldolase_II"/>
    <property type="match status" value="1"/>
</dbReference>